<dbReference type="Proteomes" id="UP000030706">
    <property type="component" value="Unassembled WGS sequence"/>
</dbReference>
<evidence type="ECO:0000313" key="3">
    <source>
        <dbReference type="Proteomes" id="UP000030706"/>
    </source>
</evidence>
<dbReference type="PROSITE" id="PS50181">
    <property type="entry name" value="FBOX"/>
    <property type="match status" value="1"/>
</dbReference>
<dbReference type="HOGENOM" id="CLU_471699_0_0_1"/>
<feature type="domain" description="F-box" evidence="1">
    <location>
        <begin position="3"/>
        <end position="55"/>
    </location>
</feature>
<protein>
    <recommendedName>
        <fullName evidence="1">F-box domain-containing protein</fullName>
    </recommendedName>
</protein>
<gene>
    <name evidence="2" type="ORF">M438DRAFT_406724</name>
</gene>
<sequence length="578" mass="66048">MPIVGRLTVPEEVFQQILCYTPRESLPLLSLVSKSWYMSVTPILYRNIELVWRRTQYLCRETLGRRLWCKRHGGPCSCEEQAPCKPEYHPEETFGKRGWCSCLTTVSCQNRTYPSLYLLVRTLISSPEHAGLVRCLRLVGAVPRSVWTEPQQTGLSNQDSNQIRCILRESVRTKCSEAKWIGELDRGSPSAFAALLLVNLKNLEAVEMGAGFQQLFSFLGPYTQKSLTQFTTASIGAFQDEVFMGPGRTPEARSESLSSLTLFHLPNVRRLSLNIPKPLEGRKFVWPDMTSPPVNIYLTSLELAFTFLDEHDLPHVLKTCPRLRSLKYDLWTTVKDGEVTETEEAIVRLSALPQALLPVKTTLETFHLHIEKYHWASGSWNEYWEHTIGHMSFHDFPRLSTLHVPLQVLLGDRTATRDLKATLPRTLINLWINLDGFDFPEEDCPGNSPVYGDEAILSTMMDLFDHRQICTPSLQILKILVGQVDRLVLAQWDPDLLANVLEPRGIEVSVDVVVDMVMWRNSAYASDTFHSLARQLPPYFDQETIDKYRVLEKGPNAQDRRYFRMMQFLGQGGQDSRL</sequence>
<dbReference type="OrthoDB" id="3856293at2759"/>
<dbReference type="InterPro" id="IPR001810">
    <property type="entry name" value="F-box_dom"/>
</dbReference>
<dbReference type="InterPro" id="IPR036047">
    <property type="entry name" value="F-box-like_dom_sf"/>
</dbReference>
<organism evidence="2 3">
    <name type="scientific">Aureobasidium pullulans EXF-150</name>
    <dbReference type="NCBI Taxonomy" id="1043002"/>
    <lineage>
        <taxon>Eukaryota</taxon>
        <taxon>Fungi</taxon>
        <taxon>Dikarya</taxon>
        <taxon>Ascomycota</taxon>
        <taxon>Pezizomycotina</taxon>
        <taxon>Dothideomycetes</taxon>
        <taxon>Dothideomycetidae</taxon>
        <taxon>Dothideales</taxon>
        <taxon>Saccotheciaceae</taxon>
        <taxon>Aureobasidium</taxon>
    </lineage>
</organism>
<keyword evidence="3" id="KW-1185">Reference proteome</keyword>
<proteinExistence type="predicted"/>
<dbReference type="EMBL" id="KL584985">
    <property type="protein sequence ID" value="KEQ83127.1"/>
    <property type="molecule type" value="Genomic_DNA"/>
</dbReference>
<accession>A0A074XMA6</accession>
<reference evidence="2 3" key="1">
    <citation type="journal article" date="2014" name="BMC Genomics">
        <title>Genome sequencing of four Aureobasidium pullulans varieties: biotechnological potential, stress tolerance, and description of new species.</title>
        <authorList>
            <person name="Gostin Ar C."/>
            <person name="Ohm R.A."/>
            <person name="Kogej T."/>
            <person name="Sonjak S."/>
            <person name="Turk M."/>
            <person name="Zajc J."/>
            <person name="Zalar P."/>
            <person name="Grube M."/>
            <person name="Sun H."/>
            <person name="Han J."/>
            <person name="Sharma A."/>
            <person name="Chiniquy J."/>
            <person name="Ngan C.Y."/>
            <person name="Lipzen A."/>
            <person name="Barry K."/>
            <person name="Grigoriev I.V."/>
            <person name="Gunde-Cimerman N."/>
        </authorList>
    </citation>
    <scope>NUCLEOTIDE SEQUENCE [LARGE SCALE GENOMIC DNA]</scope>
    <source>
        <strain evidence="2 3">EXF-150</strain>
    </source>
</reference>
<dbReference type="GeneID" id="40752171"/>
<evidence type="ECO:0000259" key="1">
    <source>
        <dbReference type="PROSITE" id="PS50181"/>
    </source>
</evidence>
<dbReference type="AlphaFoldDB" id="A0A074XMA6"/>
<dbReference type="RefSeq" id="XP_029759314.1">
    <property type="nucleotide sequence ID" value="XM_029909865.1"/>
</dbReference>
<name>A0A074XMA6_AURPU</name>
<dbReference type="SUPFAM" id="SSF81383">
    <property type="entry name" value="F-box domain"/>
    <property type="match status" value="1"/>
</dbReference>
<dbReference type="Pfam" id="PF12937">
    <property type="entry name" value="F-box-like"/>
    <property type="match status" value="1"/>
</dbReference>
<evidence type="ECO:0000313" key="2">
    <source>
        <dbReference type="EMBL" id="KEQ83127.1"/>
    </source>
</evidence>